<dbReference type="OMA" id="VMHRWIL"/>
<comment type="subcellular location">
    <subcellularLocation>
        <location evidence="1">Membrane</location>
    </subcellularLocation>
</comment>
<sequence length="356" mass="41180">MTLSSPVSKKRIRELVPSQGPLKSTWHRHPDKHGWGVYHWMAHLLDLDPLPASSTATVPDPNDAIPVWDTATAHFYIWTRFLLAFGLQWLYTRYTQHNWSRGINLVYWATYTSLFGINVLHSTRRVAQKIGYLQPHRNRDGIPDHRVREVMQSLIFTALLRPAAATWFIYDPLASPSLSVWLPLLIPAFAIGVDFWFYWYHRAMHEIGWLWRFHKTHHLAKLPTPILTLYADSVQELFDILVIPILSYLTISMVLPFGYYDWMVCWSYVEVLELIGHSGIRCAGTSPAFDLLPLARLDMDIVVEDHDLHHSQGWKKSGNYGKQTRIFDQLFGTVLPRVETLNHLIDPSAKVAFPAY</sequence>
<evidence type="ECO:0000256" key="3">
    <source>
        <dbReference type="ARBA" id="ARBA00022989"/>
    </source>
</evidence>
<evidence type="ECO:0000259" key="6">
    <source>
        <dbReference type="Pfam" id="PF04116"/>
    </source>
</evidence>
<keyword evidence="8" id="KW-1185">Reference proteome</keyword>
<dbReference type="GO" id="GO:0005789">
    <property type="term" value="C:endoplasmic reticulum membrane"/>
    <property type="evidence" value="ECO:0000318"/>
    <property type="project" value="GO_Central"/>
</dbReference>
<dbReference type="InterPro" id="IPR050307">
    <property type="entry name" value="Sterol_Desaturase_Related"/>
</dbReference>
<organism evidence="7 8">
    <name type="scientific">Mycosarcoma maydis</name>
    <name type="common">Corn smut fungus</name>
    <name type="synonym">Ustilago maydis</name>
    <dbReference type="NCBI Taxonomy" id="5270"/>
    <lineage>
        <taxon>Eukaryota</taxon>
        <taxon>Fungi</taxon>
        <taxon>Dikarya</taxon>
        <taxon>Basidiomycota</taxon>
        <taxon>Ustilaginomycotina</taxon>
        <taxon>Ustilaginomycetes</taxon>
        <taxon>Ustilaginales</taxon>
        <taxon>Ustilaginaceae</taxon>
        <taxon>Mycosarcoma</taxon>
    </lineage>
</organism>
<reference evidence="7 8" key="1">
    <citation type="journal article" date="2006" name="Nature">
        <title>Insights from the genome of the biotrophic fungal plant pathogen Ustilago maydis.</title>
        <authorList>
            <person name="Kamper J."/>
            <person name="Kahmann R."/>
            <person name="Bolker M."/>
            <person name="Ma L.J."/>
            <person name="Brefort T."/>
            <person name="Saville B.J."/>
            <person name="Banuett F."/>
            <person name="Kronstad J.W."/>
            <person name="Gold S.E."/>
            <person name="Muller O."/>
            <person name="Perlin M.H."/>
            <person name="Wosten H.A."/>
            <person name="de Vries R."/>
            <person name="Ruiz-Herrera J."/>
            <person name="Reynaga-Pena C.G."/>
            <person name="Snetselaar K."/>
            <person name="McCann M."/>
            <person name="Perez-Martin J."/>
            <person name="Feldbrugge M."/>
            <person name="Basse C.W."/>
            <person name="Steinberg G."/>
            <person name="Ibeas J.I."/>
            <person name="Holloman W."/>
            <person name="Guzman P."/>
            <person name="Farman M."/>
            <person name="Stajich J.E."/>
            <person name="Sentandreu R."/>
            <person name="Gonzalez-Prieto J.M."/>
            <person name="Kennell J.C."/>
            <person name="Molina L."/>
            <person name="Schirawski J."/>
            <person name="Mendoza-Mendoza A."/>
            <person name="Greilinger D."/>
            <person name="Munch K."/>
            <person name="Rossel N."/>
            <person name="Scherer M."/>
            <person name="Vranes M."/>
            <person name="Ladendorf O."/>
            <person name="Vincon V."/>
            <person name="Fuchs U."/>
            <person name="Sandrock B."/>
            <person name="Meng S."/>
            <person name="Ho E.C."/>
            <person name="Cahill M.J."/>
            <person name="Boyce K.J."/>
            <person name="Klose J."/>
            <person name="Klosterman S.J."/>
            <person name="Deelstra H.J."/>
            <person name="Ortiz-Castellanos L."/>
            <person name="Li W."/>
            <person name="Sanchez-Alonso P."/>
            <person name="Schreier P.H."/>
            <person name="Hauser-Hahn I."/>
            <person name="Vaupel M."/>
            <person name="Koopmann E."/>
            <person name="Friedrich G."/>
            <person name="Voss H."/>
            <person name="Schluter T."/>
            <person name="Margolis J."/>
            <person name="Platt D."/>
            <person name="Swimmer C."/>
            <person name="Gnirke A."/>
            <person name="Chen F."/>
            <person name="Vysotskaia V."/>
            <person name="Mannhaupt G."/>
            <person name="Guldener U."/>
            <person name="Munsterkotter M."/>
            <person name="Haase D."/>
            <person name="Oesterheld M."/>
            <person name="Mewes H.W."/>
            <person name="Mauceli E.W."/>
            <person name="DeCaprio D."/>
            <person name="Wade C.M."/>
            <person name="Butler J."/>
            <person name="Young S."/>
            <person name="Jaffe D.B."/>
            <person name="Calvo S."/>
            <person name="Nusbaum C."/>
            <person name="Galagan J."/>
            <person name="Birren B.W."/>
        </authorList>
    </citation>
    <scope>NUCLEOTIDE SEQUENCE [LARGE SCALE GENOMIC DNA]</scope>
    <source>
        <strain evidence="8">DSM 14603 / FGSC 9021 / UM521</strain>
    </source>
</reference>
<name>A0A0D1C9E3_MYCMD</name>
<dbReference type="AlphaFoldDB" id="A0A0D1C9E3"/>
<evidence type="ECO:0000256" key="2">
    <source>
        <dbReference type="ARBA" id="ARBA00022692"/>
    </source>
</evidence>
<dbReference type="Proteomes" id="UP000000561">
    <property type="component" value="Chromosome 4"/>
</dbReference>
<proteinExistence type="predicted"/>
<dbReference type="InParanoid" id="A0A0D1C9E3"/>
<dbReference type="GO" id="GO:0006696">
    <property type="term" value="P:ergosterol biosynthetic process"/>
    <property type="evidence" value="ECO:0000318"/>
    <property type="project" value="GO_Central"/>
</dbReference>
<dbReference type="PANTHER" id="PTHR11863">
    <property type="entry name" value="STEROL DESATURASE"/>
    <property type="match status" value="1"/>
</dbReference>
<feature type="transmembrane region" description="Helical" evidence="5">
    <location>
        <begin position="237"/>
        <end position="260"/>
    </location>
</feature>
<dbReference type="STRING" id="237631.A0A0D1C9E3"/>
<evidence type="ECO:0000313" key="7">
    <source>
        <dbReference type="EMBL" id="KIS69997.1"/>
    </source>
</evidence>
<keyword evidence="2 5" id="KW-0812">Transmembrane</keyword>
<keyword evidence="4 5" id="KW-0472">Membrane</keyword>
<dbReference type="OrthoDB" id="6354873at2759"/>
<evidence type="ECO:0000256" key="4">
    <source>
        <dbReference type="ARBA" id="ARBA00023136"/>
    </source>
</evidence>
<dbReference type="InterPro" id="IPR006694">
    <property type="entry name" value="Fatty_acid_hydroxylase"/>
</dbReference>
<evidence type="ECO:0000256" key="1">
    <source>
        <dbReference type="ARBA" id="ARBA00004370"/>
    </source>
</evidence>
<protein>
    <recommendedName>
        <fullName evidence="6">Fatty acid hydroxylase domain-containing protein</fullName>
    </recommendedName>
</protein>
<feature type="domain" description="Fatty acid hydroxylase" evidence="6">
    <location>
        <begin position="188"/>
        <end position="333"/>
    </location>
</feature>
<dbReference type="KEGG" id="uma:UMAG_05070"/>
<dbReference type="RefSeq" id="XP_011388152.1">
    <property type="nucleotide sequence ID" value="XM_011389850.1"/>
</dbReference>
<evidence type="ECO:0000313" key="8">
    <source>
        <dbReference type="Proteomes" id="UP000000561"/>
    </source>
</evidence>
<accession>A0A0D1C9E3</accession>
<dbReference type="EMBL" id="CM003143">
    <property type="protein sequence ID" value="KIS69997.1"/>
    <property type="molecule type" value="Genomic_DNA"/>
</dbReference>
<gene>
    <name evidence="7" type="ORF">UMAG_05070</name>
</gene>
<evidence type="ECO:0000256" key="5">
    <source>
        <dbReference type="SAM" id="Phobius"/>
    </source>
</evidence>
<dbReference type="GO" id="GO:0005506">
    <property type="term" value="F:iron ion binding"/>
    <property type="evidence" value="ECO:0007669"/>
    <property type="project" value="InterPro"/>
</dbReference>
<feature type="transmembrane region" description="Helical" evidence="5">
    <location>
        <begin position="182"/>
        <end position="200"/>
    </location>
</feature>
<dbReference type="Pfam" id="PF04116">
    <property type="entry name" value="FA_hydroxylase"/>
    <property type="match status" value="1"/>
</dbReference>
<dbReference type="GO" id="GO:0000254">
    <property type="term" value="F:C-4 methylsterol oxidase activity"/>
    <property type="evidence" value="ECO:0000318"/>
    <property type="project" value="GO_Central"/>
</dbReference>
<keyword evidence="3 5" id="KW-1133">Transmembrane helix</keyword>
<dbReference type="eggNOG" id="ENOG502RXPC">
    <property type="taxonomic scope" value="Eukaryota"/>
</dbReference>
<dbReference type="GeneID" id="23565063"/>
<dbReference type="VEuPathDB" id="FungiDB:UMAG_05070"/>